<dbReference type="RefSeq" id="WP_106289368.1">
    <property type="nucleotide sequence ID" value="NZ_CAWNTC010000092.1"/>
</dbReference>
<reference evidence="2 3" key="2">
    <citation type="submission" date="2018-03" db="EMBL/GenBank/DDBJ databases">
        <title>The ancient ancestry and fast evolution of plastids.</title>
        <authorList>
            <person name="Moore K.R."/>
            <person name="Magnabosco C."/>
            <person name="Momper L."/>
            <person name="Gold D.A."/>
            <person name="Bosak T."/>
            <person name="Fournier G.P."/>
        </authorList>
    </citation>
    <scope>NUCLEOTIDE SEQUENCE [LARGE SCALE GENOMIC DNA]</scope>
    <source>
        <strain evidence="2 3">CCAP 1448/3</strain>
    </source>
</reference>
<organism evidence="2 3">
    <name type="scientific">Merismopedia glauca CCAP 1448/3</name>
    <dbReference type="NCBI Taxonomy" id="1296344"/>
    <lineage>
        <taxon>Bacteria</taxon>
        <taxon>Bacillati</taxon>
        <taxon>Cyanobacteriota</taxon>
        <taxon>Cyanophyceae</taxon>
        <taxon>Synechococcales</taxon>
        <taxon>Merismopediaceae</taxon>
        <taxon>Merismopedia</taxon>
    </lineage>
</organism>
<sequence length="332" mass="36931">MLEIKVQSNTIQIGKNFSVSFQRTLRLPDDGKTYPLPPGLGNFPICKVDDYANSVPPSWKEHGGVFIPMYQREALWLNFTAAHWRPNAVKIAVGKINAVSGNPWVQKLQTRPQDYVVCPTQPWLDGINAGDDYIRQFVAMPLGMGYTVEAQVSGKEEFGGIQIIAFEPKPGKFPEKPPEYQEMERGISLSMAMPCAAPAGGMEMGIAAGGKMKQKIYPDSYGVDTWDESNYGRVYVHIVNSMMYREITGQEPPNTPVSAKTYTQHGYPWFDLYDEHKGNLDASGILSDVKSVKEMDAEKGFSSQQDDTSIDVSPAQINKLPLDPNAIRDGKW</sequence>
<dbReference type="OrthoDB" id="4304666at2"/>
<name>A0A2T1C1N0_9CYAN</name>
<evidence type="ECO:0000313" key="2">
    <source>
        <dbReference type="EMBL" id="PSB02179.1"/>
    </source>
</evidence>
<evidence type="ECO:0000256" key="1">
    <source>
        <dbReference type="SAM" id="MobiDB-lite"/>
    </source>
</evidence>
<proteinExistence type="predicted"/>
<evidence type="ECO:0000313" key="3">
    <source>
        <dbReference type="Proteomes" id="UP000238762"/>
    </source>
</evidence>
<feature type="compositionally biased region" description="Polar residues" evidence="1">
    <location>
        <begin position="301"/>
        <end position="311"/>
    </location>
</feature>
<reference evidence="2 3" key="1">
    <citation type="submission" date="2018-02" db="EMBL/GenBank/DDBJ databases">
        <authorList>
            <person name="Cohen D.B."/>
            <person name="Kent A.D."/>
        </authorList>
    </citation>
    <scope>NUCLEOTIDE SEQUENCE [LARGE SCALE GENOMIC DNA]</scope>
    <source>
        <strain evidence="2 3">CCAP 1448/3</strain>
    </source>
</reference>
<keyword evidence="3" id="KW-1185">Reference proteome</keyword>
<evidence type="ECO:0008006" key="4">
    <source>
        <dbReference type="Google" id="ProtNLM"/>
    </source>
</evidence>
<dbReference type="EMBL" id="PVWJ01000070">
    <property type="protein sequence ID" value="PSB02179.1"/>
    <property type="molecule type" value="Genomic_DNA"/>
</dbReference>
<dbReference type="Proteomes" id="UP000238762">
    <property type="component" value="Unassembled WGS sequence"/>
</dbReference>
<dbReference type="AlphaFoldDB" id="A0A2T1C1N0"/>
<accession>A0A2T1C1N0</accession>
<protein>
    <recommendedName>
        <fullName evidence="4">Integral membrane protein</fullName>
    </recommendedName>
</protein>
<gene>
    <name evidence="2" type="ORF">C7B64_14465</name>
</gene>
<comment type="caution">
    <text evidence="2">The sequence shown here is derived from an EMBL/GenBank/DDBJ whole genome shotgun (WGS) entry which is preliminary data.</text>
</comment>
<feature type="region of interest" description="Disordered" evidence="1">
    <location>
        <begin position="296"/>
        <end position="332"/>
    </location>
</feature>